<name>A0AAV5K3Q7_9ROSI</name>
<accession>A0AAV5K3Q7</accession>
<sequence length="100" mass="10257">MNLLCRWPAAGAGPDPSALLPLEPAATKPSAAIAIAAVPRGEWGSPRDRHSPRGTGTGGKICLPPKKIPTGIPVPVTHGDGEGIPVPWIPLTSLPTNHKP</sequence>
<dbReference type="AlphaFoldDB" id="A0AAV5K3Q7"/>
<proteinExistence type="predicted"/>
<evidence type="ECO:0000313" key="2">
    <source>
        <dbReference type="EMBL" id="GKV18217.1"/>
    </source>
</evidence>
<feature type="region of interest" description="Disordered" evidence="1">
    <location>
        <begin position="38"/>
        <end position="100"/>
    </location>
</feature>
<evidence type="ECO:0000313" key="3">
    <source>
        <dbReference type="Proteomes" id="UP001054252"/>
    </source>
</evidence>
<comment type="caution">
    <text evidence="2">The sequence shown here is derived from an EMBL/GenBank/DDBJ whole genome shotgun (WGS) entry which is preliminary data.</text>
</comment>
<reference evidence="2 3" key="1">
    <citation type="journal article" date="2021" name="Commun. Biol.">
        <title>The genome of Shorea leprosula (Dipterocarpaceae) highlights the ecological relevance of drought in aseasonal tropical rainforests.</title>
        <authorList>
            <person name="Ng K.K.S."/>
            <person name="Kobayashi M.J."/>
            <person name="Fawcett J.A."/>
            <person name="Hatakeyama M."/>
            <person name="Paape T."/>
            <person name="Ng C.H."/>
            <person name="Ang C.C."/>
            <person name="Tnah L.H."/>
            <person name="Lee C.T."/>
            <person name="Nishiyama T."/>
            <person name="Sese J."/>
            <person name="O'Brien M.J."/>
            <person name="Copetti D."/>
            <person name="Mohd Noor M.I."/>
            <person name="Ong R.C."/>
            <person name="Putra M."/>
            <person name="Sireger I.Z."/>
            <person name="Indrioko S."/>
            <person name="Kosugi Y."/>
            <person name="Izuno A."/>
            <person name="Isagi Y."/>
            <person name="Lee S.L."/>
            <person name="Shimizu K.K."/>
        </authorList>
    </citation>
    <scope>NUCLEOTIDE SEQUENCE [LARGE SCALE GENOMIC DNA]</scope>
    <source>
        <strain evidence="2">214</strain>
    </source>
</reference>
<dbReference type="Proteomes" id="UP001054252">
    <property type="component" value="Unassembled WGS sequence"/>
</dbReference>
<protein>
    <submittedName>
        <fullName evidence="2">Uncharacterized protein</fullName>
    </submittedName>
</protein>
<keyword evidence="3" id="KW-1185">Reference proteome</keyword>
<evidence type="ECO:0000256" key="1">
    <source>
        <dbReference type="SAM" id="MobiDB-lite"/>
    </source>
</evidence>
<organism evidence="2 3">
    <name type="scientific">Rubroshorea leprosula</name>
    <dbReference type="NCBI Taxonomy" id="152421"/>
    <lineage>
        <taxon>Eukaryota</taxon>
        <taxon>Viridiplantae</taxon>
        <taxon>Streptophyta</taxon>
        <taxon>Embryophyta</taxon>
        <taxon>Tracheophyta</taxon>
        <taxon>Spermatophyta</taxon>
        <taxon>Magnoliopsida</taxon>
        <taxon>eudicotyledons</taxon>
        <taxon>Gunneridae</taxon>
        <taxon>Pentapetalae</taxon>
        <taxon>rosids</taxon>
        <taxon>malvids</taxon>
        <taxon>Malvales</taxon>
        <taxon>Dipterocarpaceae</taxon>
        <taxon>Rubroshorea</taxon>
    </lineage>
</organism>
<dbReference type="EMBL" id="BPVZ01000049">
    <property type="protein sequence ID" value="GKV18217.1"/>
    <property type="molecule type" value="Genomic_DNA"/>
</dbReference>
<gene>
    <name evidence="2" type="ORF">SLEP1_g28630</name>
</gene>